<name>A0A398DSP8_9BACT</name>
<evidence type="ECO:0000256" key="5">
    <source>
        <dbReference type="SAM" id="MobiDB-lite"/>
    </source>
</evidence>
<protein>
    <submittedName>
        <fullName evidence="8">S9 family peptidase</fullName>
    </submittedName>
</protein>
<comment type="similarity">
    <text evidence="1">Belongs to the peptidase S9C family.</text>
</comment>
<organism evidence="8 10">
    <name type="scientific">Candidatus Cryosericum odellii</name>
    <dbReference type="NCBI Taxonomy" id="2290917"/>
    <lineage>
        <taxon>Bacteria</taxon>
        <taxon>Pseudomonadati</taxon>
        <taxon>Caldisericota/Cryosericota group</taxon>
        <taxon>Candidatus Cryosericota</taxon>
        <taxon>Candidatus Cryosericia</taxon>
        <taxon>Candidatus Cryosericales</taxon>
        <taxon>Candidatus Cryosericaceae</taxon>
        <taxon>Candidatus Cryosericum</taxon>
    </lineage>
</organism>
<evidence type="ECO:0000256" key="4">
    <source>
        <dbReference type="ARBA" id="ARBA00022825"/>
    </source>
</evidence>
<evidence type="ECO:0000256" key="1">
    <source>
        <dbReference type="ARBA" id="ARBA00010040"/>
    </source>
</evidence>
<dbReference type="EMBL" id="QXIT01000040">
    <property type="protein sequence ID" value="RIE09789.1"/>
    <property type="molecule type" value="Genomic_DNA"/>
</dbReference>
<accession>A0A398D8J3</accession>
<evidence type="ECO:0000313" key="9">
    <source>
        <dbReference type="Proteomes" id="UP000266260"/>
    </source>
</evidence>
<comment type="caution">
    <text evidence="8">The sequence shown here is derived from an EMBL/GenBank/DDBJ whole genome shotgun (WGS) entry which is preliminary data.</text>
</comment>
<feature type="region of interest" description="Disordered" evidence="5">
    <location>
        <begin position="102"/>
        <end position="122"/>
    </location>
</feature>
<dbReference type="GO" id="GO:0004252">
    <property type="term" value="F:serine-type endopeptidase activity"/>
    <property type="evidence" value="ECO:0007669"/>
    <property type="project" value="TreeGrafter"/>
</dbReference>
<dbReference type="Pfam" id="PF07676">
    <property type="entry name" value="PD40"/>
    <property type="match status" value="4"/>
</dbReference>
<dbReference type="FunFam" id="3.40.50.1820:FF:000028">
    <property type="entry name" value="S9 family peptidase"/>
    <property type="match status" value="1"/>
</dbReference>
<evidence type="ECO:0000313" key="7">
    <source>
        <dbReference type="EMBL" id="RIE09789.1"/>
    </source>
</evidence>
<dbReference type="Gene3D" id="2.120.10.60">
    <property type="entry name" value="Tricorn protease N-terminal domain"/>
    <property type="match status" value="1"/>
</dbReference>
<keyword evidence="2" id="KW-0645">Protease</keyword>
<evidence type="ECO:0000259" key="6">
    <source>
        <dbReference type="Pfam" id="PF00326"/>
    </source>
</evidence>
<gene>
    <name evidence="8" type="ORF">SMC5_02035</name>
    <name evidence="7" type="ORF">SMC6_02155</name>
</gene>
<dbReference type="Gene3D" id="3.40.50.1820">
    <property type="entry name" value="alpha/beta hydrolase"/>
    <property type="match status" value="1"/>
</dbReference>
<dbReference type="InterPro" id="IPR001375">
    <property type="entry name" value="Peptidase_S9_cat"/>
</dbReference>
<proteinExistence type="inferred from homology"/>
<feature type="domain" description="Peptidase S9 prolyl oligopeptidase catalytic" evidence="6">
    <location>
        <begin position="503"/>
        <end position="712"/>
    </location>
</feature>
<dbReference type="Proteomes" id="UP000266489">
    <property type="component" value="Unassembled WGS sequence"/>
</dbReference>
<dbReference type="PANTHER" id="PTHR42776:SF27">
    <property type="entry name" value="DIPEPTIDYL PEPTIDASE FAMILY MEMBER 6"/>
    <property type="match status" value="1"/>
</dbReference>
<evidence type="ECO:0000256" key="3">
    <source>
        <dbReference type="ARBA" id="ARBA00022801"/>
    </source>
</evidence>
<evidence type="ECO:0000256" key="2">
    <source>
        <dbReference type="ARBA" id="ARBA00022670"/>
    </source>
</evidence>
<dbReference type="SUPFAM" id="SSF82171">
    <property type="entry name" value="DPP6 N-terminal domain-like"/>
    <property type="match status" value="1"/>
</dbReference>
<dbReference type="AlphaFoldDB" id="A0A398DSP8"/>
<dbReference type="Gene3D" id="2.120.10.30">
    <property type="entry name" value="TolB, C-terminal domain"/>
    <property type="match status" value="2"/>
</dbReference>
<dbReference type="InterPro" id="IPR011659">
    <property type="entry name" value="WD40"/>
</dbReference>
<evidence type="ECO:0000313" key="10">
    <source>
        <dbReference type="Proteomes" id="UP000266489"/>
    </source>
</evidence>
<accession>A0A398DSP8</accession>
<keyword evidence="9" id="KW-1185">Reference proteome</keyword>
<dbReference type="EMBL" id="QXIU01000053">
    <property type="protein sequence ID" value="RIE14264.1"/>
    <property type="molecule type" value="Genomic_DNA"/>
</dbReference>
<dbReference type="GO" id="GO:0006508">
    <property type="term" value="P:proteolysis"/>
    <property type="evidence" value="ECO:0007669"/>
    <property type="project" value="UniProtKB-KW"/>
</dbReference>
<dbReference type="InterPro" id="IPR011042">
    <property type="entry name" value="6-blade_b-propeller_TolB-like"/>
</dbReference>
<keyword evidence="4" id="KW-0720">Serine protease</keyword>
<reference evidence="9 10" key="1">
    <citation type="submission" date="2018-09" db="EMBL/GenBank/DDBJ databases">
        <title>Discovery and Ecogenomic Context for Candidatus Cryosericales, a Global Caldiserica Order Active in Thawing Permafrost.</title>
        <authorList>
            <person name="Martinez M.A."/>
            <person name="Woodcroft B.J."/>
            <person name="Ignacio Espinoza J.C."/>
            <person name="Zayed A."/>
            <person name="Singleton C.M."/>
            <person name="Boyd J."/>
            <person name="Li Y.-F."/>
            <person name="Purvine S."/>
            <person name="Maughan H."/>
            <person name="Hodgkins S.B."/>
            <person name="Anderson D."/>
            <person name="Sederholm M."/>
            <person name="Temperton B."/>
            <person name="Saleska S.R."/>
            <person name="Tyson G.W."/>
            <person name="Rich V.I."/>
        </authorList>
    </citation>
    <scope>NUCLEOTIDE SEQUENCE [LARGE SCALE GENOMIC DNA]</scope>
    <source>
        <strain evidence="8 10">SMC5</strain>
        <strain evidence="7 9">SMC6</strain>
    </source>
</reference>
<dbReference type="Proteomes" id="UP000266260">
    <property type="component" value="Unassembled WGS sequence"/>
</dbReference>
<dbReference type="InterPro" id="IPR029058">
    <property type="entry name" value="AB_hydrolase_fold"/>
</dbReference>
<keyword evidence="3" id="KW-0378">Hydrolase</keyword>
<dbReference type="SUPFAM" id="SSF53474">
    <property type="entry name" value="alpha/beta-Hydrolases"/>
    <property type="match status" value="1"/>
</dbReference>
<feature type="compositionally biased region" description="Polar residues" evidence="5">
    <location>
        <begin position="105"/>
        <end position="115"/>
    </location>
</feature>
<sequence>MPGLFRFPLYLDFVLPTMDMEPWGWNGCACTPATDTETMEELMTRPKQSLRSITAQNLYALQLLTDVRLSPDGRHVVYGVQRVDKKTQKKYANLWIAPTDGSGERQFTQGDQTDASPRWSPDGRSLAFLSSRKEGESAQVYVINADGGEARRLTDLKGDISSLTWSPDGRNLLLEFTQKDQEVIDREADEQKKKLGVVSRHYTRLFYRGDGQGWLGHERTHLWAINVARGRAKQLTSGSVCDEYNASWSPDGRSIVFCSNRREDPDLEPDLIDLYVMPAAGGAMKLIKAPRGPKGTPVFSPDGSRICYVGARDPNEWWQNVELWVVPTDGKGDARSVTRPYDISLTCSTLNDVGGGIEMPPVWSADGNVLYFQISEHGSTKLMGIAVDEGTLYTVIDTPGSVGTFTVDDRQRMMAYFLGTMTDPGQIWVRDMDTGDARQLTHLNRVLLSQIDLGKVEEVWFKARDGHDLQGWIMTPPGFDPKKKYPSILEIHGGPQDQYGNLFMHEFYFLAAGGYVVYFSNPRGGTGYGEEHEKAIWGGWGTVDFDDLMDWTDLVEKKSYIDRRRMGVTGGSYGGYMTNWIIGHTHRFAAAATQRSVSNLISMWGTSDLNWVFQLPHGGKSPQESIDVLWDRSPVKYLGNATTPTMVLHNEMDFRCAIEQGQQVFTALKVNRVPSEFVVFPEEPHGLSRVGRTDRRIDRLNSIRRWMDTYLKPVSTKPAKGAETCKASK</sequence>
<dbReference type="PANTHER" id="PTHR42776">
    <property type="entry name" value="SERINE PEPTIDASE S9 FAMILY MEMBER"/>
    <property type="match status" value="1"/>
</dbReference>
<dbReference type="Pfam" id="PF00326">
    <property type="entry name" value="Peptidase_S9"/>
    <property type="match status" value="1"/>
</dbReference>
<evidence type="ECO:0000313" key="8">
    <source>
        <dbReference type="EMBL" id="RIE14264.1"/>
    </source>
</evidence>